<evidence type="ECO:0000313" key="4">
    <source>
        <dbReference type="EMBL" id="KPC55185.1"/>
    </source>
</evidence>
<dbReference type="Pfam" id="PF00072">
    <property type="entry name" value="Response_reg"/>
    <property type="match status" value="1"/>
</dbReference>
<dbReference type="PROSITE" id="PS50110">
    <property type="entry name" value="RESPONSE_REGULATORY"/>
    <property type="match status" value="1"/>
</dbReference>
<reference evidence="4 5" key="1">
    <citation type="submission" date="2015-07" db="EMBL/GenBank/DDBJ databases">
        <title>Draft genome sequence of the Amantichitinum ursilacus IGB-41, a new chitin-degrading bacterium.</title>
        <authorList>
            <person name="Kirstahler P."/>
            <person name="Guenther M."/>
            <person name="Grumaz C."/>
            <person name="Rupp S."/>
            <person name="Zibek S."/>
            <person name="Sohn K."/>
        </authorList>
    </citation>
    <scope>NUCLEOTIDE SEQUENCE [LARGE SCALE GENOMIC DNA]</scope>
    <source>
        <strain evidence="4 5">IGB-41</strain>
    </source>
</reference>
<protein>
    <submittedName>
        <fullName evidence="4">Chemotaxis protein CheY</fullName>
    </submittedName>
</protein>
<dbReference type="PANTHER" id="PTHR44591:SF24">
    <property type="entry name" value="PROTEIN-GLUTAMATE METHYLESTERASE_PROTEIN-GLUTAMINE GLUTAMINASE 1"/>
    <property type="match status" value="1"/>
</dbReference>
<proteinExistence type="predicted"/>
<accession>A0A0N0XL49</accession>
<dbReference type="InterPro" id="IPR011006">
    <property type="entry name" value="CheY-like_superfamily"/>
</dbReference>
<keyword evidence="5" id="KW-1185">Reference proteome</keyword>
<comment type="caution">
    <text evidence="4">The sequence shown here is derived from an EMBL/GenBank/DDBJ whole genome shotgun (WGS) entry which is preliminary data.</text>
</comment>
<feature type="domain" description="Response regulatory" evidence="3">
    <location>
        <begin position="4"/>
        <end position="119"/>
    </location>
</feature>
<dbReference type="RefSeq" id="WP_053935911.1">
    <property type="nucleotide sequence ID" value="NZ_LAQT01000001.1"/>
</dbReference>
<dbReference type="InterPro" id="IPR001789">
    <property type="entry name" value="Sig_transdc_resp-reg_receiver"/>
</dbReference>
<dbReference type="OrthoDB" id="9801101at2"/>
<evidence type="ECO:0000256" key="2">
    <source>
        <dbReference type="PROSITE-ProRule" id="PRU00169"/>
    </source>
</evidence>
<gene>
    <name evidence="4" type="primary">cheY_2</name>
    <name evidence="4" type="ORF">WG78_00965</name>
</gene>
<organism evidence="4 5">
    <name type="scientific">Amantichitinum ursilacus</name>
    <dbReference type="NCBI Taxonomy" id="857265"/>
    <lineage>
        <taxon>Bacteria</taxon>
        <taxon>Pseudomonadati</taxon>
        <taxon>Pseudomonadota</taxon>
        <taxon>Betaproteobacteria</taxon>
        <taxon>Neisseriales</taxon>
        <taxon>Chitinibacteraceae</taxon>
        <taxon>Amantichitinum</taxon>
    </lineage>
</organism>
<dbReference type="Gene3D" id="3.40.50.2300">
    <property type="match status" value="1"/>
</dbReference>
<dbReference type="EMBL" id="LAQT01000001">
    <property type="protein sequence ID" value="KPC55185.1"/>
    <property type="molecule type" value="Genomic_DNA"/>
</dbReference>
<dbReference type="STRING" id="857265.WG78_00965"/>
<name>A0A0N0XL49_9NEIS</name>
<dbReference type="SMART" id="SM00448">
    <property type="entry name" value="REC"/>
    <property type="match status" value="1"/>
</dbReference>
<dbReference type="SUPFAM" id="SSF52172">
    <property type="entry name" value="CheY-like"/>
    <property type="match status" value="1"/>
</dbReference>
<evidence type="ECO:0000259" key="3">
    <source>
        <dbReference type="PROSITE" id="PS50110"/>
    </source>
</evidence>
<feature type="modified residue" description="4-aspartylphosphate" evidence="2">
    <location>
        <position position="54"/>
    </location>
</feature>
<evidence type="ECO:0000256" key="1">
    <source>
        <dbReference type="ARBA" id="ARBA00022553"/>
    </source>
</evidence>
<dbReference type="InterPro" id="IPR050595">
    <property type="entry name" value="Bact_response_regulator"/>
</dbReference>
<dbReference type="CDD" id="cd17593">
    <property type="entry name" value="REC_CheC-like"/>
    <property type="match status" value="1"/>
</dbReference>
<evidence type="ECO:0000313" key="5">
    <source>
        <dbReference type="Proteomes" id="UP000037939"/>
    </source>
</evidence>
<dbReference type="Proteomes" id="UP000037939">
    <property type="component" value="Unassembled WGS sequence"/>
</dbReference>
<dbReference type="PATRIC" id="fig|857265.3.peg.207"/>
<sequence>MPLSILVADDSSIARKMLIKALPAHWDITVAQAADGNQALAACRQGNVDVMFLDLTMPDLDGYGVLQAHRDEDLNGLVIVVSADIQEQAQVRVRELGAIAFIQKPVDAGKIERVLKEYGIQL</sequence>
<dbReference type="AlphaFoldDB" id="A0A0N0XL49"/>
<keyword evidence="1 2" id="KW-0597">Phosphoprotein</keyword>
<dbReference type="GO" id="GO:0000160">
    <property type="term" value="P:phosphorelay signal transduction system"/>
    <property type="evidence" value="ECO:0007669"/>
    <property type="project" value="InterPro"/>
</dbReference>
<dbReference type="PANTHER" id="PTHR44591">
    <property type="entry name" value="STRESS RESPONSE REGULATOR PROTEIN 1"/>
    <property type="match status" value="1"/>
</dbReference>